<reference evidence="2" key="2">
    <citation type="journal article" date="2023" name="IMA Fungus">
        <title>Comparative genomic study of the Penicillium genus elucidates a diverse pangenome and 15 lateral gene transfer events.</title>
        <authorList>
            <person name="Petersen C."/>
            <person name="Sorensen T."/>
            <person name="Nielsen M.R."/>
            <person name="Sondergaard T.E."/>
            <person name="Sorensen J.L."/>
            <person name="Fitzpatrick D.A."/>
            <person name="Frisvad J.C."/>
            <person name="Nielsen K.L."/>
        </authorList>
    </citation>
    <scope>NUCLEOTIDE SEQUENCE</scope>
    <source>
        <strain evidence="2">IBT 21472</strain>
    </source>
</reference>
<evidence type="ECO:0000313" key="3">
    <source>
        <dbReference type="Proteomes" id="UP001147746"/>
    </source>
</evidence>
<dbReference type="AlphaFoldDB" id="A0A9W9QEY1"/>
<name>A0A9W9QEY1_9EURO</name>
<accession>A0A9W9QEY1</accession>
<dbReference type="OrthoDB" id="4342394at2759"/>
<reference evidence="2" key="1">
    <citation type="submission" date="2022-12" db="EMBL/GenBank/DDBJ databases">
        <authorList>
            <person name="Petersen C."/>
        </authorList>
    </citation>
    <scope>NUCLEOTIDE SEQUENCE</scope>
    <source>
        <strain evidence="2">IBT 21472</strain>
    </source>
</reference>
<keyword evidence="3" id="KW-1185">Reference proteome</keyword>
<evidence type="ECO:0000313" key="2">
    <source>
        <dbReference type="EMBL" id="KAJ5331078.1"/>
    </source>
</evidence>
<protein>
    <submittedName>
        <fullName evidence="2">Uncharacterized protein</fullName>
    </submittedName>
</protein>
<feature type="compositionally biased region" description="Basic and acidic residues" evidence="1">
    <location>
        <begin position="132"/>
        <end position="150"/>
    </location>
</feature>
<feature type="region of interest" description="Disordered" evidence="1">
    <location>
        <begin position="132"/>
        <end position="173"/>
    </location>
</feature>
<organism evidence="2 3">
    <name type="scientific">Penicillium atrosanguineum</name>
    <dbReference type="NCBI Taxonomy" id="1132637"/>
    <lineage>
        <taxon>Eukaryota</taxon>
        <taxon>Fungi</taxon>
        <taxon>Dikarya</taxon>
        <taxon>Ascomycota</taxon>
        <taxon>Pezizomycotina</taxon>
        <taxon>Eurotiomycetes</taxon>
        <taxon>Eurotiomycetidae</taxon>
        <taxon>Eurotiales</taxon>
        <taxon>Aspergillaceae</taxon>
        <taxon>Penicillium</taxon>
    </lineage>
</organism>
<sequence length="173" mass="19659">MSELSFEGQESKTVPYCHDCPPQYDLCQPSQDVLTFVIENEHICRILVDRLDNMGTEFFNLAEKNPAETDYLLLTELLLEAGEVFTEGIQISAELANVYKERTVQTTELYTAMSRLSVSEFKRTYASLKRDQNRQMRHELAQDNKDRGDSYDTGCGDNSQRSLGVKQIEGAGD</sequence>
<dbReference type="Proteomes" id="UP001147746">
    <property type="component" value="Unassembled WGS sequence"/>
</dbReference>
<gene>
    <name evidence="2" type="ORF">N7476_000861</name>
</gene>
<proteinExistence type="predicted"/>
<dbReference type="EMBL" id="JAPZBO010000001">
    <property type="protein sequence ID" value="KAJ5331078.1"/>
    <property type="molecule type" value="Genomic_DNA"/>
</dbReference>
<evidence type="ECO:0000256" key="1">
    <source>
        <dbReference type="SAM" id="MobiDB-lite"/>
    </source>
</evidence>
<comment type="caution">
    <text evidence="2">The sequence shown here is derived from an EMBL/GenBank/DDBJ whole genome shotgun (WGS) entry which is preliminary data.</text>
</comment>